<comment type="caution">
    <text evidence="3">The sequence shown here is derived from an EMBL/GenBank/DDBJ whole genome shotgun (WGS) entry which is preliminary data.</text>
</comment>
<feature type="region of interest" description="Disordered" evidence="1">
    <location>
        <begin position="1"/>
        <end position="27"/>
    </location>
</feature>
<evidence type="ECO:0000256" key="1">
    <source>
        <dbReference type="SAM" id="MobiDB-lite"/>
    </source>
</evidence>
<evidence type="ECO:0000313" key="3">
    <source>
        <dbReference type="EMBL" id="MBA8923957.1"/>
    </source>
</evidence>
<dbReference type="Proteomes" id="UP000517916">
    <property type="component" value="Unassembled WGS sequence"/>
</dbReference>
<feature type="transmembrane region" description="Helical" evidence="2">
    <location>
        <begin position="40"/>
        <end position="64"/>
    </location>
</feature>
<name>A0ABR6BAS4_9PSEU</name>
<organism evidence="3 4">
    <name type="scientific">Kutzneria viridogrisea</name>
    <dbReference type="NCBI Taxonomy" id="47990"/>
    <lineage>
        <taxon>Bacteria</taxon>
        <taxon>Bacillati</taxon>
        <taxon>Actinomycetota</taxon>
        <taxon>Actinomycetes</taxon>
        <taxon>Pseudonocardiales</taxon>
        <taxon>Pseudonocardiaceae</taxon>
        <taxon>Kutzneria</taxon>
    </lineage>
</organism>
<keyword evidence="4" id="KW-1185">Reference proteome</keyword>
<dbReference type="EMBL" id="JACJID010000001">
    <property type="protein sequence ID" value="MBA8923957.1"/>
    <property type="molecule type" value="Genomic_DNA"/>
</dbReference>
<keyword evidence="2" id="KW-1133">Transmembrane helix</keyword>
<reference evidence="3 4" key="1">
    <citation type="submission" date="2020-08" db="EMBL/GenBank/DDBJ databases">
        <title>Genomic Encyclopedia of Archaeal and Bacterial Type Strains, Phase II (KMG-II): from individual species to whole genera.</title>
        <authorList>
            <person name="Goeker M."/>
        </authorList>
    </citation>
    <scope>NUCLEOTIDE SEQUENCE [LARGE SCALE GENOMIC DNA]</scope>
    <source>
        <strain evidence="3 4">DSM 43850</strain>
    </source>
</reference>
<accession>A0ABR6BAS4</accession>
<keyword evidence="2" id="KW-0472">Membrane</keyword>
<dbReference type="RefSeq" id="WP_025358468.1">
    <property type="nucleotide sequence ID" value="NZ_BAAABQ010000065.1"/>
</dbReference>
<keyword evidence="2" id="KW-0812">Transmembrane</keyword>
<gene>
    <name evidence="3" type="ORF">BC739_001154</name>
</gene>
<protein>
    <submittedName>
        <fullName evidence="3">Uncharacterized protein</fullName>
    </submittedName>
</protein>
<evidence type="ECO:0000313" key="4">
    <source>
        <dbReference type="Proteomes" id="UP000517916"/>
    </source>
</evidence>
<proteinExistence type="predicted"/>
<sequence length="69" mass="6948">MSEAMRNEPVVDETVDSGANPAGEISVQPRTRAGLRATALLGLTVGMGAFAAVTANVSTVVSIVGHPQA</sequence>
<evidence type="ECO:0000256" key="2">
    <source>
        <dbReference type="SAM" id="Phobius"/>
    </source>
</evidence>